<dbReference type="Gene3D" id="3.40.1440.10">
    <property type="entry name" value="GIY-YIG endonuclease"/>
    <property type="match status" value="1"/>
</dbReference>
<dbReference type="CDD" id="cd10456">
    <property type="entry name" value="GIY-YIG_UPF0213"/>
    <property type="match status" value="1"/>
</dbReference>
<reference evidence="2" key="1">
    <citation type="journal article" date="2013" name="Syst. Appl. Microbiol.">
        <title>New insights into the archaeal diversity of a hypersaline microbial mat obtained by a metagenomic approach.</title>
        <authorList>
            <person name="Lopez-Lopez A."/>
            <person name="Richter M."/>
            <person name="Pena A."/>
            <person name="Tamames J."/>
            <person name="Rossello-Mora R."/>
        </authorList>
    </citation>
    <scope>NUCLEOTIDE SEQUENCE</scope>
</reference>
<dbReference type="InterPro" id="IPR000305">
    <property type="entry name" value="GIY-YIG_endonuc"/>
</dbReference>
<accession>M1PV79</accession>
<dbReference type="PANTHER" id="PTHR34477:SF1">
    <property type="entry name" value="UPF0213 PROTEIN YHBQ"/>
    <property type="match status" value="1"/>
</dbReference>
<sequence>MRNPMWHVYILRLSDDSLYTGITKDLDRRLEQHRSGDGSKYVRSRLPCELVYTEKKENRSQALKREAEIKGYAKKEKEELVESYVGD</sequence>
<dbReference type="SUPFAM" id="SSF82771">
    <property type="entry name" value="GIY-YIG endonuclease"/>
    <property type="match status" value="1"/>
</dbReference>
<dbReference type="EMBL" id="JX684079">
    <property type="protein sequence ID" value="AGF93019.1"/>
    <property type="molecule type" value="Genomic_DNA"/>
</dbReference>
<dbReference type="PANTHER" id="PTHR34477">
    <property type="entry name" value="UPF0213 PROTEIN YHBQ"/>
    <property type="match status" value="1"/>
</dbReference>
<feature type="domain" description="GIY-YIG" evidence="1">
    <location>
        <begin position="4"/>
        <end position="79"/>
    </location>
</feature>
<evidence type="ECO:0000313" key="2">
    <source>
        <dbReference type="EMBL" id="AGF93019.1"/>
    </source>
</evidence>
<dbReference type="Pfam" id="PF01541">
    <property type="entry name" value="GIY-YIG"/>
    <property type="match status" value="1"/>
</dbReference>
<dbReference type="InterPro" id="IPR050190">
    <property type="entry name" value="UPF0213_domain"/>
</dbReference>
<name>M1PV79_9ZZZZ</name>
<gene>
    <name evidence="2" type="ORF">FLSS-7_0028</name>
</gene>
<dbReference type="InterPro" id="IPR035901">
    <property type="entry name" value="GIY-YIG_endonuc_sf"/>
</dbReference>
<dbReference type="PROSITE" id="PS50164">
    <property type="entry name" value="GIY_YIG"/>
    <property type="match status" value="1"/>
</dbReference>
<dbReference type="AlphaFoldDB" id="M1PV79"/>
<proteinExistence type="predicted"/>
<evidence type="ECO:0000259" key="1">
    <source>
        <dbReference type="PROSITE" id="PS50164"/>
    </source>
</evidence>
<organism evidence="2">
    <name type="scientific">uncultured organism</name>
    <dbReference type="NCBI Taxonomy" id="155900"/>
    <lineage>
        <taxon>unclassified sequences</taxon>
        <taxon>environmental samples</taxon>
    </lineage>
</organism>
<protein>
    <submittedName>
        <fullName evidence="2">Excinuclease ABC C subunit domain protein</fullName>
    </submittedName>
</protein>